<proteinExistence type="predicted"/>
<dbReference type="RefSeq" id="WP_154430722.1">
    <property type="nucleotide sequence ID" value="NZ_VUNI01000025.1"/>
</dbReference>
<protein>
    <submittedName>
        <fullName evidence="1">Uncharacterized protein</fullName>
    </submittedName>
</protein>
<name>A0A6L5YUZ8_9FIRM</name>
<dbReference type="EMBL" id="VUNI01000025">
    <property type="protein sequence ID" value="MST75752.1"/>
    <property type="molecule type" value="Genomic_DNA"/>
</dbReference>
<comment type="caution">
    <text evidence="1">The sequence shown here is derived from an EMBL/GenBank/DDBJ whole genome shotgun (WGS) entry which is preliminary data.</text>
</comment>
<evidence type="ECO:0000313" key="2">
    <source>
        <dbReference type="Proteomes" id="UP000474024"/>
    </source>
</evidence>
<sequence length="139" mass="16572">MTKEKTIMQALTEVVPNYLASYLCWYYSDPNKRITWDDLCKTDSNFRSKNGENKTEDFAEQNWLIRDDVQKAMIVYLQYMKRYNFMKRYQEMNKKALSGDVNSAKYVDEMDKMLDKMNVDKNTENEIDKLLMGVNINVN</sequence>
<gene>
    <name evidence="1" type="ORF">FYJ75_12245</name>
</gene>
<dbReference type="Proteomes" id="UP000474024">
    <property type="component" value="Unassembled WGS sequence"/>
</dbReference>
<reference evidence="1 2" key="1">
    <citation type="submission" date="2019-08" db="EMBL/GenBank/DDBJ databases">
        <title>In-depth cultivation of the pig gut microbiome towards novel bacterial diversity and tailored functional studies.</title>
        <authorList>
            <person name="Wylensek D."/>
            <person name="Hitch T.C.A."/>
            <person name="Clavel T."/>
        </authorList>
    </citation>
    <scope>NUCLEOTIDE SEQUENCE [LARGE SCALE GENOMIC DNA]</scope>
    <source>
        <strain evidence="1 2">MUC/MUC-530-WT-4D</strain>
    </source>
</reference>
<evidence type="ECO:0000313" key="1">
    <source>
        <dbReference type="EMBL" id="MST75752.1"/>
    </source>
</evidence>
<organism evidence="1 2">
    <name type="scientific">Roseburia porci</name>
    <dbReference type="NCBI Taxonomy" id="2605790"/>
    <lineage>
        <taxon>Bacteria</taxon>
        <taxon>Bacillati</taxon>
        <taxon>Bacillota</taxon>
        <taxon>Clostridia</taxon>
        <taxon>Lachnospirales</taxon>
        <taxon>Lachnospiraceae</taxon>
        <taxon>Roseburia</taxon>
    </lineage>
</organism>
<keyword evidence="2" id="KW-1185">Reference proteome</keyword>
<accession>A0A6L5YUZ8</accession>
<dbReference type="AlphaFoldDB" id="A0A6L5YUZ8"/>